<evidence type="ECO:0000256" key="5">
    <source>
        <dbReference type="ARBA" id="ARBA00048336"/>
    </source>
</evidence>
<keyword evidence="6" id="KW-1133">Transmembrane helix</keyword>
<keyword evidence="9" id="KW-1185">Reference proteome</keyword>
<feature type="transmembrane region" description="Helical" evidence="6">
    <location>
        <begin position="12"/>
        <end position="34"/>
    </location>
</feature>
<feature type="domain" description="Tyrosine specific protein phosphatases" evidence="7">
    <location>
        <begin position="1"/>
        <end position="39"/>
    </location>
</feature>
<protein>
    <recommendedName>
        <fullName evidence="7">Tyrosine specific protein phosphatases domain-containing protein</fullName>
    </recommendedName>
</protein>
<dbReference type="Gene3D" id="3.90.190.10">
    <property type="entry name" value="Protein tyrosine phosphatase superfamily"/>
    <property type="match status" value="1"/>
</dbReference>
<dbReference type="Pfam" id="PF00782">
    <property type="entry name" value="DSPc"/>
    <property type="match status" value="1"/>
</dbReference>
<dbReference type="PANTHER" id="PTHR45948">
    <property type="entry name" value="DUAL SPECIFICITY PROTEIN PHOSPHATASE DDB_G0269404-RELATED"/>
    <property type="match status" value="1"/>
</dbReference>
<evidence type="ECO:0000256" key="6">
    <source>
        <dbReference type="SAM" id="Phobius"/>
    </source>
</evidence>
<dbReference type="InterPro" id="IPR029021">
    <property type="entry name" value="Prot-tyrosine_phosphatase-like"/>
</dbReference>
<dbReference type="EMBL" id="UYRT01010879">
    <property type="protein sequence ID" value="VDK49888.1"/>
    <property type="molecule type" value="Genomic_DNA"/>
</dbReference>
<evidence type="ECO:0000256" key="1">
    <source>
        <dbReference type="ARBA" id="ARBA00008601"/>
    </source>
</evidence>
<dbReference type="GO" id="GO:0005829">
    <property type="term" value="C:cytosol"/>
    <property type="evidence" value="ECO:0007669"/>
    <property type="project" value="TreeGrafter"/>
</dbReference>
<dbReference type="PROSITE" id="PS50056">
    <property type="entry name" value="TYR_PHOSPHATASE_2"/>
    <property type="match status" value="1"/>
</dbReference>
<comment type="similarity">
    <text evidence="1">Belongs to the protein-tyrosine phosphatase family. Non-receptor class dual specificity subfamily.</text>
</comment>
<dbReference type="OrthoDB" id="9979246at2759"/>
<dbReference type="SUPFAM" id="SSF52799">
    <property type="entry name" value="(Phosphotyrosine protein) phosphatases II"/>
    <property type="match status" value="1"/>
</dbReference>
<accession>A0A3P6S7F6</accession>
<evidence type="ECO:0000313" key="8">
    <source>
        <dbReference type="EMBL" id="VDK49888.1"/>
    </source>
</evidence>
<comment type="catalytic activity">
    <reaction evidence="5">
        <text>O-phospho-L-threonyl-[protein] + H2O = L-threonyl-[protein] + phosphate</text>
        <dbReference type="Rhea" id="RHEA:47004"/>
        <dbReference type="Rhea" id="RHEA-COMP:11060"/>
        <dbReference type="Rhea" id="RHEA-COMP:11605"/>
        <dbReference type="ChEBI" id="CHEBI:15377"/>
        <dbReference type="ChEBI" id="CHEBI:30013"/>
        <dbReference type="ChEBI" id="CHEBI:43474"/>
        <dbReference type="ChEBI" id="CHEBI:61977"/>
        <dbReference type="EC" id="3.1.3.16"/>
    </reaction>
</comment>
<comment type="catalytic activity">
    <reaction evidence="4">
        <text>O-phospho-L-seryl-[protein] + H2O = L-seryl-[protein] + phosphate</text>
        <dbReference type="Rhea" id="RHEA:20629"/>
        <dbReference type="Rhea" id="RHEA-COMP:9863"/>
        <dbReference type="Rhea" id="RHEA-COMP:11604"/>
        <dbReference type="ChEBI" id="CHEBI:15377"/>
        <dbReference type="ChEBI" id="CHEBI:29999"/>
        <dbReference type="ChEBI" id="CHEBI:43474"/>
        <dbReference type="ChEBI" id="CHEBI:83421"/>
        <dbReference type="EC" id="3.1.3.16"/>
    </reaction>
</comment>
<reference evidence="8 9" key="1">
    <citation type="submission" date="2018-11" db="EMBL/GenBank/DDBJ databases">
        <authorList>
            <consortium name="Pathogen Informatics"/>
        </authorList>
    </citation>
    <scope>NUCLEOTIDE SEQUENCE [LARGE SCALE GENOMIC DNA]</scope>
</reference>
<keyword evidence="3" id="KW-0904">Protein phosphatase</keyword>
<organism evidence="8 9">
    <name type="scientific">Gongylonema pulchrum</name>
    <dbReference type="NCBI Taxonomy" id="637853"/>
    <lineage>
        <taxon>Eukaryota</taxon>
        <taxon>Metazoa</taxon>
        <taxon>Ecdysozoa</taxon>
        <taxon>Nematoda</taxon>
        <taxon>Chromadorea</taxon>
        <taxon>Rhabditida</taxon>
        <taxon>Spirurina</taxon>
        <taxon>Spiruromorpha</taxon>
        <taxon>Spiruroidea</taxon>
        <taxon>Gongylonematidae</taxon>
        <taxon>Gongylonema</taxon>
    </lineage>
</organism>
<evidence type="ECO:0000256" key="3">
    <source>
        <dbReference type="ARBA" id="ARBA00022912"/>
    </source>
</evidence>
<name>A0A3P6S7F6_9BILA</name>
<dbReference type="InterPro" id="IPR000340">
    <property type="entry name" value="Dual-sp_phosphatase_cat-dom"/>
</dbReference>
<gene>
    <name evidence="8" type="ORF">GPUH_LOCUS5253</name>
</gene>
<dbReference type="Proteomes" id="UP000271098">
    <property type="component" value="Unassembled WGS sequence"/>
</dbReference>
<dbReference type="GO" id="GO:0004725">
    <property type="term" value="F:protein tyrosine phosphatase activity"/>
    <property type="evidence" value="ECO:0007669"/>
    <property type="project" value="TreeGrafter"/>
</dbReference>
<keyword evidence="2" id="KW-0378">Hydrolase</keyword>
<evidence type="ECO:0000313" key="9">
    <source>
        <dbReference type="Proteomes" id="UP000271098"/>
    </source>
</evidence>
<evidence type="ECO:0000256" key="4">
    <source>
        <dbReference type="ARBA" id="ARBA00047761"/>
    </source>
</evidence>
<evidence type="ECO:0000256" key="2">
    <source>
        <dbReference type="ARBA" id="ARBA00022801"/>
    </source>
</evidence>
<proteinExistence type="inferred from homology"/>
<sequence length="143" mass="15852">MVHCLAGVSRSVCVVAAYLIVTCELTYAAAMSYITSKRPCANPNFGFRMQLAEYQKKGCTERLVISNHFDSQKMDELKQNDMRILLDYPATMLPSADLSNSSSDNSHDGFTTYARSCTSVRGSQNNNTARTLLNTSDISFIDQ</sequence>
<keyword evidence="6" id="KW-0812">Transmembrane</keyword>
<dbReference type="AlphaFoldDB" id="A0A3P6S7F6"/>
<dbReference type="GO" id="GO:0004722">
    <property type="term" value="F:protein serine/threonine phosphatase activity"/>
    <property type="evidence" value="ECO:0007669"/>
    <property type="project" value="UniProtKB-EC"/>
</dbReference>
<dbReference type="GO" id="GO:0007165">
    <property type="term" value="P:signal transduction"/>
    <property type="evidence" value="ECO:0007669"/>
    <property type="project" value="TreeGrafter"/>
</dbReference>
<dbReference type="InterPro" id="IPR000387">
    <property type="entry name" value="Tyr_Pase_dom"/>
</dbReference>
<keyword evidence="6" id="KW-0472">Membrane</keyword>
<dbReference type="PANTHER" id="PTHR45948:SF2">
    <property type="entry name" value="DUAL SPECIFICITY PROTEIN PHOSPHATASE"/>
    <property type="match status" value="1"/>
</dbReference>
<evidence type="ECO:0000259" key="7">
    <source>
        <dbReference type="PROSITE" id="PS50056"/>
    </source>
</evidence>